<dbReference type="InterPro" id="IPR001734">
    <property type="entry name" value="Na/solute_symporter"/>
</dbReference>
<evidence type="ECO:0000313" key="9">
    <source>
        <dbReference type="EMBL" id="HIY67307.1"/>
    </source>
</evidence>
<feature type="transmembrane region" description="Helical" evidence="8">
    <location>
        <begin position="69"/>
        <end position="92"/>
    </location>
</feature>
<dbReference type="PANTHER" id="PTHR48086">
    <property type="entry name" value="SODIUM/PROLINE SYMPORTER-RELATED"/>
    <property type="match status" value="1"/>
</dbReference>
<dbReference type="InterPro" id="IPR038377">
    <property type="entry name" value="Na/Glc_symporter_sf"/>
</dbReference>
<dbReference type="PANTHER" id="PTHR48086:SF7">
    <property type="entry name" value="SODIUM-SOLUTE SYMPORTER-RELATED"/>
    <property type="match status" value="1"/>
</dbReference>
<evidence type="ECO:0000256" key="4">
    <source>
        <dbReference type="ARBA" id="ARBA00022692"/>
    </source>
</evidence>
<dbReference type="EMBL" id="DXDC01000410">
    <property type="protein sequence ID" value="HIY67307.1"/>
    <property type="molecule type" value="Genomic_DNA"/>
</dbReference>
<comment type="caution">
    <text evidence="9">The sequence shown here is derived from an EMBL/GenBank/DDBJ whole genome shotgun (WGS) entry which is preliminary data.</text>
</comment>
<accession>A0A9D2CAG8</accession>
<feature type="transmembrane region" description="Helical" evidence="8">
    <location>
        <begin position="438"/>
        <end position="457"/>
    </location>
</feature>
<evidence type="ECO:0000256" key="3">
    <source>
        <dbReference type="ARBA" id="ARBA00022448"/>
    </source>
</evidence>
<reference evidence="9" key="1">
    <citation type="journal article" date="2021" name="PeerJ">
        <title>Extensive microbial diversity within the chicken gut microbiome revealed by metagenomics and culture.</title>
        <authorList>
            <person name="Gilroy R."/>
            <person name="Ravi A."/>
            <person name="Getino M."/>
            <person name="Pursley I."/>
            <person name="Horton D.L."/>
            <person name="Alikhan N.F."/>
            <person name="Baker D."/>
            <person name="Gharbi K."/>
            <person name="Hall N."/>
            <person name="Watson M."/>
            <person name="Adriaenssens E.M."/>
            <person name="Foster-Nyarko E."/>
            <person name="Jarju S."/>
            <person name="Secka A."/>
            <person name="Antonio M."/>
            <person name="Oren A."/>
            <person name="Chaudhuri R.R."/>
            <person name="La Ragione R."/>
            <person name="Hildebrand F."/>
            <person name="Pallen M.J."/>
        </authorList>
    </citation>
    <scope>NUCLEOTIDE SEQUENCE</scope>
    <source>
        <strain evidence="9">ChiGjej1B1-98</strain>
    </source>
</reference>
<dbReference type="Pfam" id="PF00474">
    <property type="entry name" value="SSF"/>
    <property type="match status" value="1"/>
</dbReference>
<keyword evidence="5 8" id="KW-1133">Transmembrane helix</keyword>
<dbReference type="GO" id="GO:0022857">
    <property type="term" value="F:transmembrane transporter activity"/>
    <property type="evidence" value="ECO:0007669"/>
    <property type="project" value="InterPro"/>
</dbReference>
<evidence type="ECO:0000256" key="7">
    <source>
        <dbReference type="RuleBase" id="RU362091"/>
    </source>
</evidence>
<feature type="transmembrane region" description="Helical" evidence="8">
    <location>
        <begin position="382"/>
        <end position="404"/>
    </location>
</feature>
<sequence length="476" mass="49500">MNFGITIVIALYLLVTGLIVLWLRRRVKSDTDYLLAGRKLGAGLIAVMLLAINFGGAFVLGTSQDAYSVGFAAIGFAIGICVGLVFLAIFVAKPIRGKPFVTVADFLEKRFASSRVRVLASAFSILALTGILAGQVGAAASSLTALGLSNTWGAIVGTALIILFTVIAGMWGVAITDAIQFVVIVGGLVLVMFIAVSEAGGMTAIAAAYEGTEIDQPFNPLNQGWSFFLGAALPVIVHKLVGQDVMQRVFSAKSAKSAALGAGIAGLLTAAFAVVPAIAGMAARAIFPDLDPDVGVVPALINEVLPVWAAGILIAAIISAVLSTADALLLAAVSNISNDFLSRMRRFREDSRLQLVWSRGLTVGLGGIALFFSLLAPGIIQVLTMAFTMYGSSIFVSFMLGLFTRFGGEKASIASIAFGAVTALLGLTGIISTGPVPLIVVAVGISLAAYTLTAFIFREWGMRKIDDKTEEIRSAG</sequence>
<keyword evidence="6 8" id="KW-0472">Membrane</keyword>
<reference evidence="9" key="2">
    <citation type="submission" date="2021-04" db="EMBL/GenBank/DDBJ databases">
        <authorList>
            <person name="Gilroy R."/>
        </authorList>
    </citation>
    <scope>NUCLEOTIDE SEQUENCE</scope>
    <source>
        <strain evidence="9">ChiGjej1B1-98</strain>
    </source>
</reference>
<keyword evidence="3" id="KW-0813">Transport</keyword>
<evidence type="ECO:0000256" key="2">
    <source>
        <dbReference type="ARBA" id="ARBA00006434"/>
    </source>
</evidence>
<feature type="transmembrane region" description="Helical" evidence="8">
    <location>
        <begin position="6"/>
        <end position="23"/>
    </location>
</feature>
<feature type="transmembrane region" description="Helical" evidence="8">
    <location>
        <begin position="224"/>
        <end position="241"/>
    </location>
</feature>
<dbReference type="PROSITE" id="PS50283">
    <property type="entry name" value="NA_SOLUT_SYMP_3"/>
    <property type="match status" value="1"/>
</dbReference>
<organism evidence="9 10">
    <name type="scientific">Candidatus Agrococcus pullicola</name>
    <dbReference type="NCBI Taxonomy" id="2838429"/>
    <lineage>
        <taxon>Bacteria</taxon>
        <taxon>Bacillati</taxon>
        <taxon>Actinomycetota</taxon>
        <taxon>Actinomycetes</taxon>
        <taxon>Micrococcales</taxon>
        <taxon>Microbacteriaceae</taxon>
        <taxon>Agrococcus</taxon>
    </lineage>
</organism>
<dbReference type="GO" id="GO:0005886">
    <property type="term" value="C:plasma membrane"/>
    <property type="evidence" value="ECO:0007669"/>
    <property type="project" value="TreeGrafter"/>
</dbReference>
<gene>
    <name evidence="9" type="ORF">H9830_13640</name>
</gene>
<evidence type="ECO:0000256" key="6">
    <source>
        <dbReference type="ARBA" id="ARBA00023136"/>
    </source>
</evidence>
<feature type="transmembrane region" description="Helical" evidence="8">
    <location>
        <begin position="262"/>
        <end position="287"/>
    </location>
</feature>
<feature type="transmembrane region" description="Helical" evidence="8">
    <location>
        <begin position="44"/>
        <end position="63"/>
    </location>
</feature>
<keyword evidence="4 8" id="KW-0812">Transmembrane</keyword>
<evidence type="ECO:0000256" key="1">
    <source>
        <dbReference type="ARBA" id="ARBA00004141"/>
    </source>
</evidence>
<dbReference type="Gene3D" id="1.20.1730.10">
    <property type="entry name" value="Sodium/glucose cotransporter"/>
    <property type="match status" value="1"/>
</dbReference>
<comment type="subcellular location">
    <subcellularLocation>
        <location evidence="1">Membrane</location>
        <topology evidence="1">Multi-pass membrane protein</topology>
    </subcellularLocation>
</comment>
<feature type="transmembrane region" description="Helical" evidence="8">
    <location>
        <begin position="118"/>
        <end position="140"/>
    </location>
</feature>
<evidence type="ECO:0000256" key="5">
    <source>
        <dbReference type="ARBA" id="ARBA00022989"/>
    </source>
</evidence>
<evidence type="ECO:0000313" key="10">
    <source>
        <dbReference type="Proteomes" id="UP000824005"/>
    </source>
</evidence>
<dbReference type="CDD" id="cd10322">
    <property type="entry name" value="SLC5sbd"/>
    <property type="match status" value="1"/>
</dbReference>
<evidence type="ECO:0000256" key="8">
    <source>
        <dbReference type="SAM" id="Phobius"/>
    </source>
</evidence>
<proteinExistence type="inferred from homology"/>
<comment type="similarity">
    <text evidence="2 7">Belongs to the sodium:solute symporter (SSF) (TC 2.A.21) family.</text>
</comment>
<feature type="transmembrane region" description="Helical" evidence="8">
    <location>
        <begin position="307"/>
        <end position="334"/>
    </location>
</feature>
<dbReference type="AlphaFoldDB" id="A0A9D2CAG8"/>
<feature type="transmembrane region" description="Helical" evidence="8">
    <location>
        <begin position="411"/>
        <end position="432"/>
    </location>
</feature>
<feature type="transmembrane region" description="Helical" evidence="8">
    <location>
        <begin position="355"/>
        <end position="376"/>
    </location>
</feature>
<feature type="transmembrane region" description="Helical" evidence="8">
    <location>
        <begin position="152"/>
        <end position="174"/>
    </location>
</feature>
<dbReference type="Proteomes" id="UP000824005">
    <property type="component" value="Unassembled WGS sequence"/>
</dbReference>
<dbReference type="InterPro" id="IPR050277">
    <property type="entry name" value="Sodium:Solute_Symporter"/>
</dbReference>
<protein>
    <submittedName>
        <fullName evidence="9">Sodium:solute symporter family protein</fullName>
    </submittedName>
</protein>
<feature type="transmembrane region" description="Helical" evidence="8">
    <location>
        <begin position="181"/>
        <end position="209"/>
    </location>
</feature>
<name>A0A9D2CAG8_9MICO</name>